<accession>A0AAV4PFQ9</accession>
<evidence type="ECO:0000313" key="1">
    <source>
        <dbReference type="EMBL" id="GIX95833.1"/>
    </source>
</evidence>
<gene>
    <name evidence="1" type="ORF">CDAR_289341</name>
</gene>
<dbReference type="Proteomes" id="UP001054837">
    <property type="component" value="Unassembled WGS sequence"/>
</dbReference>
<reference evidence="1 2" key="1">
    <citation type="submission" date="2021-06" db="EMBL/GenBank/DDBJ databases">
        <title>Caerostris darwini draft genome.</title>
        <authorList>
            <person name="Kono N."/>
            <person name="Arakawa K."/>
        </authorList>
    </citation>
    <scope>NUCLEOTIDE SEQUENCE [LARGE SCALE GENOMIC DNA]</scope>
</reference>
<evidence type="ECO:0000313" key="2">
    <source>
        <dbReference type="Proteomes" id="UP001054837"/>
    </source>
</evidence>
<keyword evidence="2" id="KW-1185">Reference proteome</keyword>
<organism evidence="1 2">
    <name type="scientific">Caerostris darwini</name>
    <dbReference type="NCBI Taxonomy" id="1538125"/>
    <lineage>
        <taxon>Eukaryota</taxon>
        <taxon>Metazoa</taxon>
        <taxon>Ecdysozoa</taxon>
        <taxon>Arthropoda</taxon>
        <taxon>Chelicerata</taxon>
        <taxon>Arachnida</taxon>
        <taxon>Araneae</taxon>
        <taxon>Araneomorphae</taxon>
        <taxon>Entelegynae</taxon>
        <taxon>Araneoidea</taxon>
        <taxon>Araneidae</taxon>
        <taxon>Caerostris</taxon>
    </lineage>
</organism>
<proteinExistence type="predicted"/>
<comment type="caution">
    <text evidence="1">The sequence shown here is derived from an EMBL/GenBank/DDBJ whole genome shotgun (WGS) entry which is preliminary data.</text>
</comment>
<protein>
    <submittedName>
        <fullName evidence="1">Uncharacterized protein</fullName>
    </submittedName>
</protein>
<name>A0AAV4PFQ9_9ARAC</name>
<dbReference type="AlphaFoldDB" id="A0AAV4PFQ9"/>
<dbReference type="EMBL" id="BPLQ01002817">
    <property type="protein sequence ID" value="GIX95833.1"/>
    <property type="molecule type" value="Genomic_DNA"/>
</dbReference>
<sequence>MRQFNGDGDNVSIYTRVNAVYTQMQGNYHKNLLSRQAVSYCELVEGLCVAGRYVPGIPACGAQRAGSGPAGSGRLAQQLRLPCLQQQHLPASDHISHGRHESQHCILKLKDTSDRDISVRLSDNSSTPAVPSVRMDKNRNSSRIPGTLLFYWAGSSGLLFQAPLSGIHLGLGQD</sequence>